<organism evidence="4 5">
    <name type="scientific">Arenimonas oryziterrae DSM 21050 = YC6267</name>
    <dbReference type="NCBI Taxonomy" id="1121015"/>
    <lineage>
        <taxon>Bacteria</taxon>
        <taxon>Pseudomonadati</taxon>
        <taxon>Pseudomonadota</taxon>
        <taxon>Gammaproteobacteria</taxon>
        <taxon>Lysobacterales</taxon>
        <taxon>Lysobacteraceae</taxon>
        <taxon>Arenimonas</taxon>
    </lineage>
</organism>
<dbReference type="NCBIfam" id="NF002490">
    <property type="entry name" value="PRK01777.1"/>
    <property type="match status" value="1"/>
</dbReference>
<dbReference type="Gene3D" id="3.10.20.280">
    <property type="entry name" value="RnfH-like"/>
    <property type="match status" value="1"/>
</dbReference>
<feature type="region of interest" description="Disordered" evidence="3">
    <location>
        <begin position="78"/>
        <end position="99"/>
    </location>
</feature>
<name>A0A091AW61_9GAMM</name>
<protein>
    <recommendedName>
        <fullName evidence="2">UPF0125 protein N789_00520</fullName>
    </recommendedName>
</protein>
<dbReference type="EMBL" id="AVCI01000001">
    <property type="protein sequence ID" value="KFN44523.1"/>
    <property type="molecule type" value="Genomic_DNA"/>
</dbReference>
<dbReference type="AlphaFoldDB" id="A0A091AW61"/>
<dbReference type="STRING" id="1121015.GCA_000420545_01050"/>
<dbReference type="InterPro" id="IPR016155">
    <property type="entry name" value="Mopterin_synth/thiamin_S_b"/>
</dbReference>
<dbReference type="SUPFAM" id="SSF54285">
    <property type="entry name" value="MoaD/ThiS"/>
    <property type="match status" value="1"/>
</dbReference>
<dbReference type="Proteomes" id="UP000029385">
    <property type="component" value="Unassembled WGS sequence"/>
</dbReference>
<evidence type="ECO:0000313" key="4">
    <source>
        <dbReference type="EMBL" id="KFN44523.1"/>
    </source>
</evidence>
<dbReference type="PATRIC" id="fig|1121015.4.peg.104"/>
<sequence>MDAPRLRIEVVFALPDRAWHVPLDLPAGATVGEALAHADLDAKVPGWREATVALAIFSRPATSETVLHDGDRIELVRALRTDPKQARRERAGGKEKRRE</sequence>
<dbReference type="RefSeq" id="WP_022968694.1">
    <property type="nucleotide sequence ID" value="NZ_ATVD01000002.1"/>
</dbReference>
<dbReference type="InterPro" id="IPR037021">
    <property type="entry name" value="RnfH_sf"/>
</dbReference>
<dbReference type="InterPro" id="IPR005346">
    <property type="entry name" value="RnfH"/>
</dbReference>
<accession>A0A091AW61</accession>
<dbReference type="eggNOG" id="COG2914">
    <property type="taxonomic scope" value="Bacteria"/>
</dbReference>
<dbReference type="HAMAP" id="MF_00460">
    <property type="entry name" value="UPF0125_RnfH"/>
    <property type="match status" value="1"/>
</dbReference>
<keyword evidence="5" id="KW-1185">Reference proteome</keyword>
<dbReference type="Pfam" id="PF03658">
    <property type="entry name" value="Ub-RnfH"/>
    <property type="match status" value="1"/>
</dbReference>
<reference evidence="4 5" key="1">
    <citation type="submission" date="2013-09" db="EMBL/GenBank/DDBJ databases">
        <title>Genome sequencing of Arenimonas oryziterrae.</title>
        <authorList>
            <person name="Chen F."/>
            <person name="Wang G."/>
        </authorList>
    </citation>
    <scope>NUCLEOTIDE SEQUENCE [LARGE SCALE GENOMIC DNA]</scope>
    <source>
        <strain evidence="4 5">YC6267</strain>
    </source>
</reference>
<evidence type="ECO:0000256" key="1">
    <source>
        <dbReference type="ARBA" id="ARBA00010645"/>
    </source>
</evidence>
<proteinExistence type="inferred from homology"/>
<evidence type="ECO:0000256" key="2">
    <source>
        <dbReference type="HAMAP-Rule" id="MF_00460"/>
    </source>
</evidence>
<evidence type="ECO:0000313" key="5">
    <source>
        <dbReference type="Proteomes" id="UP000029385"/>
    </source>
</evidence>
<dbReference type="PANTHER" id="PTHR37483:SF1">
    <property type="entry name" value="UPF0125 PROTEIN RATB"/>
    <property type="match status" value="1"/>
</dbReference>
<comment type="caution">
    <text evidence="4">The sequence shown here is derived from an EMBL/GenBank/DDBJ whole genome shotgun (WGS) entry which is preliminary data.</text>
</comment>
<gene>
    <name evidence="4" type="ORF">N789_00520</name>
</gene>
<comment type="similarity">
    <text evidence="1 2">Belongs to the UPF0125 (RnfH) family.</text>
</comment>
<dbReference type="PANTHER" id="PTHR37483">
    <property type="entry name" value="UPF0125 PROTEIN RATB"/>
    <property type="match status" value="1"/>
</dbReference>
<evidence type="ECO:0000256" key="3">
    <source>
        <dbReference type="SAM" id="MobiDB-lite"/>
    </source>
</evidence>